<protein>
    <recommendedName>
        <fullName evidence="4">Secreted protein</fullName>
    </recommendedName>
</protein>
<evidence type="ECO:0000313" key="3">
    <source>
        <dbReference type="Proteomes" id="UP000317429"/>
    </source>
</evidence>
<proteinExistence type="predicted"/>
<evidence type="ECO:0000256" key="1">
    <source>
        <dbReference type="SAM" id="SignalP"/>
    </source>
</evidence>
<keyword evidence="3" id="KW-1185">Reference proteome</keyword>
<organism evidence="2 3">
    <name type="scientific">Pirellulimonas nuda</name>
    <dbReference type="NCBI Taxonomy" id="2528009"/>
    <lineage>
        <taxon>Bacteria</taxon>
        <taxon>Pseudomonadati</taxon>
        <taxon>Planctomycetota</taxon>
        <taxon>Planctomycetia</taxon>
        <taxon>Pirellulales</taxon>
        <taxon>Lacipirellulaceae</taxon>
        <taxon>Pirellulimonas</taxon>
    </lineage>
</organism>
<keyword evidence="1" id="KW-0732">Signal</keyword>
<dbReference type="EMBL" id="CP036291">
    <property type="protein sequence ID" value="QDU87829.1"/>
    <property type="molecule type" value="Genomic_DNA"/>
</dbReference>
<sequence length="168" mass="16535" precursor="true">MLGLTLTLCLRVATAVAVAATGLPGLACVCPGCGCCGGQVRVDAAGAASCCGGSAAKNAPAGCQHCANRQASQPLAGGPSGAQPGHDKLPPTQHRCGCCIQSSQPAVPPAVSLATVELGGHAFHAAVPGGCSYDLKLAAPVANGDAWRISRGHPPHARAQSVLCVWVI</sequence>
<dbReference type="KEGG" id="pnd:Pla175_11960"/>
<feature type="signal peptide" evidence="1">
    <location>
        <begin position="1"/>
        <end position="19"/>
    </location>
</feature>
<name>A0A518D8M1_9BACT</name>
<reference evidence="2 3" key="1">
    <citation type="submission" date="2019-02" db="EMBL/GenBank/DDBJ databases">
        <title>Deep-cultivation of Planctomycetes and their phenomic and genomic characterization uncovers novel biology.</title>
        <authorList>
            <person name="Wiegand S."/>
            <person name="Jogler M."/>
            <person name="Boedeker C."/>
            <person name="Pinto D."/>
            <person name="Vollmers J."/>
            <person name="Rivas-Marin E."/>
            <person name="Kohn T."/>
            <person name="Peeters S.H."/>
            <person name="Heuer A."/>
            <person name="Rast P."/>
            <person name="Oberbeckmann S."/>
            <person name="Bunk B."/>
            <person name="Jeske O."/>
            <person name="Meyerdierks A."/>
            <person name="Storesund J.E."/>
            <person name="Kallscheuer N."/>
            <person name="Luecker S."/>
            <person name="Lage O.M."/>
            <person name="Pohl T."/>
            <person name="Merkel B.J."/>
            <person name="Hornburger P."/>
            <person name="Mueller R.-W."/>
            <person name="Bruemmer F."/>
            <person name="Labrenz M."/>
            <person name="Spormann A.M."/>
            <person name="Op den Camp H."/>
            <person name="Overmann J."/>
            <person name="Amann R."/>
            <person name="Jetten M.S.M."/>
            <person name="Mascher T."/>
            <person name="Medema M.H."/>
            <person name="Devos D.P."/>
            <person name="Kaster A.-K."/>
            <person name="Ovreas L."/>
            <person name="Rohde M."/>
            <person name="Galperin M.Y."/>
            <person name="Jogler C."/>
        </authorList>
    </citation>
    <scope>NUCLEOTIDE SEQUENCE [LARGE SCALE GENOMIC DNA]</scope>
    <source>
        <strain evidence="2 3">Pla175</strain>
    </source>
</reference>
<accession>A0A518D8M1</accession>
<dbReference type="AlphaFoldDB" id="A0A518D8M1"/>
<dbReference type="Proteomes" id="UP000317429">
    <property type="component" value="Chromosome"/>
</dbReference>
<evidence type="ECO:0000313" key="2">
    <source>
        <dbReference type="EMBL" id="QDU87829.1"/>
    </source>
</evidence>
<dbReference type="RefSeq" id="WP_145282086.1">
    <property type="nucleotide sequence ID" value="NZ_CP036291.1"/>
</dbReference>
<evidence type="ECO:0008006" key="4">
    <source>
        <dbReference type="Google" id="ProtNLM"/>
    </source>
</evidence>
<feature type="chain" id="PRO_5021863203" description="Secreted protein" evidence="1">
    <location>
        <begin position="20"/>
        <end position="168"/>
    </location>
</feature>
<gene>
    <name evidence="2" type="ORF">Pla175_11960</name>
</gene>